<comment type="subunit">
    <text evidence="4">Interacts with HscA and stimulates its ATPase activity.</text>
</comment>
<sequence length="174" mass="19890">MNDPFEQFDLPVAFEVDRQQLDERFRRLQAELHPDRFVRQGDQARRMAAAVAADVNEAYAILGDDYRRALHLLERTGVAFDPERDTSQNIEFIEAQIEWRERMEEAAAARDGAALEAAGEELEQARAEARAKVADALKDPAAPAPEAKDRVLELRFFDRLLDELKRTRQNLARG</sequence>
<evidence type="ECO:0000259" key="6">
    <source>
        <dbReference type="PROSITE" id="PS50076"/>
    </source>
</evidence>
<dbReference type="PANTHER" id="PTHR14021">
    <property type="entry name" value="IRON-SULFUR CLUSTER CO-CHAPERONE PROTEIN HSCB"/>
    <property type="match status" value="1"/>
</dbReference>
<dbReference type="InterPro" id="IPR004640">
    <property type="entry name" value="HscB"/>
</dbReference>
<proteinExistence type="inferred from homology"/>
<dbReference type="CDD" id="cd06257">
    <property type="entry name" value="DnaJ"/>
    <property type="match status" value="1"/>
</dbReference>
<dbReference type="PROSITE" id="PS50076">
    <property type="entry name" value="DNAJ_2"/>
    <property type="match status" value="1"/>
</dbReference>
<evidence type="ECO:0000256" key="2">
    <source>
        <dbReference type="ARBA" id="ARBA00023186"/>
    </source>
</evidence>
<gene>
    <name evidence="4" type="primary">hscB</name>
    <name evidence="7" type="ORF">TVD_04890</name>
</gene>
<feature type="coiled-coil region" evidence="5">
    <location>
        <begin position="112"/>
        <end position="139"/>
    </location>
</feature>
<dbReference type="GO" id="GO:0001671">
    <property type="term" value="F:ATPase activator activity"/>
    <property type="evidence" value="ECO:0007669"/>
    <property type="project" value="InterPro"/>
</dbReference>
<evidence type="ECO:0000256" key="3">
    <source>
        <dbReference type="ARBA" id="ARBA00025596"/>
    </source>
</evidence>
<keyword evidence="8" id="KW-1185">Reference proteome</keyword>
<dbReference type="Gene3D" id="1.10.287.110">
    <property type="entry name" value="DnaJ domain"/>
    <property type="match status" value="1"/>
</dbReference>
<evidence type="ECO:0000256" key="5">
    <source>
        <dbReference type="SAM" id="Coils"/>
    </source>
</evidence>
<dbReference type="GO" id="GO:0044571">
    <property type="term" value="P:[2Fe-2S] cluster assembly"/>
    <property type="evidence" value="ECO:0007669"/>
    <property type="project" value="InterPro"/>
</dbReference>
<comment type="similarity">
    <text evidence="1 4">Belongs to the HscB family.</text>
</comment>
<reference evidence="7 8" key="1">
    <citation type="submission" date="2015-04" db="EMBL/GenBank/DDBJ databases">
        <title>Complete Sequence for the Genome of the Thioalkalivibrio versutus D301.</title>
        <authorList>
            <person name="Mu T."/>
            <person name="Zhou J."/>
            <person name="Xu X."/>
        </authorList>
    </citation>
    <scope>NUCLEOTIDE SEQUENCE [LARGE SCALE GENOMIC DNA]</scope>
    <source>
        <strain evidence="7 8">D301</strain>
    </source>
</reference>
<dbReference type="NCBIfam" id="TIGR00714">
    <property type="entry name" value="hscB"/>
    <property type="match status" value="1"/>
</dbReference>
<keyword evidence="2 4" id="KW-0143">Chaperone</keyword>
<dbReference type="Proteomes" id="UP000064201">
    <property type="component" value="Chromosome"/>
</dbReference>
<protein>
    <recommendedName>
        <fullName evidence="4">Co-chaperone protein HscB homolog</fullName>
    </recommendedName>
</protein>
<dbReference type="KEGG" id="tvr:TVD_04890"/>
<feature type="domain" description="J" evidence="6">
    <location>
        <begin position="3"/>
        <end position="77"/>
    </location>
</feature>
<dbReference type="GO" id="GO:0051259">
    <property type="term" value="P:protein complex oligomerization"/>
    <property type="evidence" value="ECO:0007669"/>
    <property type="project" value="InterPro"/>
</dbReference>
<dbReference type="Pfam" id="PF07743">
    <property type="entry name" value="HSCB_C"/>
    <property type="match status" value="1"/>
</dbReference>
<organism evidence="7 8">
    <name type="scientific">Thioalkalivibrio versutus</name>
    <dbReference type="NCBI Taxonomy" id="106634"/>
    <lineage>
        <taxon>Bacteria</taxon>
        <taxon>Pseudomonadati</taxon>
        <taxon>Pseudomonadota</taxon>
        <taxon>Gammaproteobacteria</taxon>
        <taxon>Chromatiales</taxon>
        <taxon>Ectothiorhodospiraceae</taxon>
        <taxon>Thioalkalivibrio</taxon>
    </lineage>
</organism>
<name>A0A0G3G5I3_9GAMM</name>
<comment type="function">
    <text evidence="3 4">Co-chaperone involved in the maturation of iron-sulfur cluster-containing proteins. Seems to help targeting proteins to be folded toward HscA.</text>
</comment>
<dbReference type="PATRIC" id="fig|106634.4.peg.996"/>
<dbReference type="SMART" id="SM00271">
    <property type="entry name" value="DnaJ"/>
    <property type="match status" value="1"/>
</dbReference>
<dbReference type="Gene3D" id="1.20.1280.20">
    <property type="entry name" value="HscB, C-terminal domain"/>
    <property type="match status" value="1"/>
</dbReference>
<dbReference type="HAMAP" id="MF_00682">
    <property type="entry name" value="HscB"/>
    <property type="match status" value="1"/>
</dbReference>
<keyword evidence="5" id="KW-0175">Coiled coil</keyword>
<evidence type="ECO:0000313" key="7">
    <source>
        <dbReference type="EMBL" id="AKJ94747.1"/>
    </source>
</evidence>
<dbReference type="SUPFAM" id="SSF46565">
    <property type="entry name" value="Chaperone J-domain"/>
    <property type="match status" value="1"/>
</dbReference>
<accession>A0A0G3G5I3</accession>
<dbReference type="GO" id="GO:1990230">
    <property type="term" value="C:iron-sulfur cluster transfer complex"/>
    <property type="evidence" value="ECO:0007669"/>
    <property type="project" value="TreeGrafter"/>
</dbReference>
<dbReference type="SUPFAM" id="SSF47144">
    <property type="entry name" value="HSC20 (HSCB), C-terminal oligomerisation domain"/>
    <property type="match status" value="1"/>
</dbReference>
<dbReference type="InterPro" id="IPR036869">
    <property type="entry name" value="J_dom_sf"/>
</dbReference>
<dbReference type="GO" id="GO:0006457">
    <property type="term" value="P:protein folding"/>
    <property type="evidence" value="ECO:0007669"/>
    <property type="project" value="UniProtKB-UniRule"/>
</dbReference>
<dbReference type="GO" id="GO:0051087">
    <property type="term" value="F:protein-folding chaperone binding"/>
    <property type="evidence" value="ECO:0007669"/>
    <property type="project" value="InterPro"/>
</dbReference>
<dbReference type="PANTHER" id="PTHR14021:SF15">
    <property type="entry name" value="IRON-SULFUR CLUSTER CO-CHAPERONE PROTEIN HSCB"/>
    <property type="match status" value="1"/>
</dbReference>
<dbReference type="EMBL" id="CP011367">
    <property type="protein sequence ID" value="AKJ94747.1"/>
    <property type="molecule type" value="Genomic_DNA"/>
</dbReference>
<dbReference type="RefSeq" id="WP_018145985.1">
    <property type="nucleotide sequence ID" value="NZ_CP011367.1"/>
</dbReference>
<evidence type="ECO:0000256" key="4">
    <source>
        <dbReference type="HAMAP-Rule" id="MF_00682"/>
    </source>
</evidence>
<dbReference type="AlphaFoldDB" id="A0A0G3G5I3"/>
<dbReference type="InterPro" id="IPR001623">
    <property type="entry name" value="DnaJ_domain"/>
</dbReference>
<dbReference type="InterPro" id="IPR009073">
    <property type="entry name" value="HscB_oligo_C"/>
</dbReference>
<evidence type="ECO:0000256" key="1">
    <source>
        <dbReference type="ARBA" id="ARBA00010476"/>
    </source>
</evidence>
<evidence type="ECO:0000313" key="8">
    <source>
        <dbReference type="Proteomes" id="UP000064201"/>
    </source>
</evidence>
<dbReference type="InterPro" id="IPR036386">
    <property type="entry name" value="HscB_C_sf"/>
</dbReference>
<dbReference type="STRING" id="106634.TVD_04890"/>
<dbReference type="OrthoDB" id="287587at2"/>